<evidence type="ECO:0000313" key="1">
    <source>
        <dbReference type="EMBL" id="KAF6198489.1"/>
    </source>
</evidence>
<dbReference type="Proteomes" id="UP000466442">
    <property type="component" value="Linkage Group LG16"/>
</dbReference>
<dbReference type="EMBL" id="WIXP02000016">
    <property type="protein sequence ID" value="KAF6198489.1"/>
    <property type="molecule type" value="Genomic_DNA"/>
</dbReference>
<comment type="caution">
    <text evidence="1">The sequence shown here is derived from an EMBL/GenBank/DDBJ whole genome shotgun (WGS) entry which is preliminary data.</text>
</comment>
<name>A0A8S9WQN1_APOLU</name>
<reference evidence="1" key="1">
    <citation type="journal article" date="2021" name="Mol. Ecol. Resour.">
        <title>Apolygus lucorum genome provides insights into omnivorousness and mesophyll feeding.</title>
        <authorList>
            <person name="Liu Y."/>
            <person name="Liu H."/>
            <person name="Wang H."/>
            <person name="Huang T."/>
            <person name="Liu B."/>
            <person name="Yang B."/>
            <person name="Yin L."/>
            <person name="Li B."/>
            <person name="Zhang Y."/>
            <person name="Zhang S."/>
            <person name="Jiang F."/>
            <person name="Zhang X."/>
            <person name="Ren Y."/>
            <person name="Wang B."/>
            <person name="Wang S."/>
            <person name="Lu Y."/>
            <person name="Wu K."/>
            <person name="Fan W."/>
            <person name="Wang G."/>
        </authorList>
    </citation>
    <scope>NUCLEOTIDE SEQUENCE</scope>
    <source>
        <strain evidence="1">12Hb</strain>
    </source>
</reference>
<sequence>MEDGIVLKEEPMSGGDQVIGEVVVIKQEVLSEDEPVKEDDGNCRRVKDEAMGYPMFKQEGLIGDEHVTEDDGNCSRVEVLGCPMIEQKMLIGDEHIQEEVGNCGRVEDEVVGYPMIEQEHQSTPDSLGDVSVDLQGSVGVHRASEAGTSM</sequence>
<dbReference type="AlphaFoldDB" id="A0A8S9WQN1"/>
<gene>
    <name evidence="1" type="ORF">GE061_008237</name>
</gene>
<accession>A0A8S9WQN1</accession>
<organism evidence="1 2">
    <name type="scientific">Apolygus lucorum</name>
    <name type="common">Small green plant bug</name>
    <name type="synonym">Lygocoris lucorum</name>
    <dbReference type="NCBI Taxonomy" id="248454"/>
    <lineage>
        <taxon>Eukaryota</taxon>
        <taxon>Metazoa</taxon>
        <taxon>Ecdysozoa</taxon>
        <taxon>Arthropoda</taxon>
        <taxon>Hexapoda</taxon>
        <taxon>Insecta</taxon>
        <taxon>Pterygota</taxon>
        <taxon>Neoptera</taxon>
        <taxon>Paraneoptera</taxon>
        <taxon>Hemiptera</taxon>
        <taxon>Heteroptera</taxon>
        <taxon>Panheteroptera</taxon>
        <taxon>Cimicomorpha</taxon>
        <taxon>Miridae</taxon>
        <taxon>Mirini</taxon>
        <taxon>Apolygus</taxon>
    </lineage>
</organism>
<protein>
    <submittedName>
        <fullName evidence="1">Uncharacterized protein</fullName>
    </submittedName>
</protein>
<proteinExistence type="predicted"/>
<keyword evidence="2" id="KW-1185">Reference proteome</keyword>
<evidence type="ECO:0000313" key="2">
    <source>
        <dbReference type="Proteomes" id="UP000466442"/>
    </source>
</evidence>